<dbReference type="SUPFAM" id="SSF47203">
    <property type="entry name" value="Acyl-CoA dehydrogenase C-terminal domain-like"/>
    <property type="match status" value="1"/>
</dbReference>
<comment type="cofactor">
    <cofactor evidence="1 8">
        <name>FAD</name>
        <dbReference type="ChEBI" id="CHEBI:57692"/>
    </cofactor>
</comment>
<gene>
    <name evidence="12" type="ORF">DB30_06339</name>
</gene>
<proteinExistence type="inferred from homology"/>
<dbReference type="EMBL" id="JMCC02000066">
    <property type="protein sequence ID" value="KIG14753.1"/>
    <property type="molecule type" value="Genomic_DNA"/>
</dbReference>
<dbReference type="InterPro" id="IPR009100">
    <property type="entry name" value="AcylCoA_DH/oxidase_NM_dom_sf"/>
</dbReference>
<evidence type="ECO:0000256" key="4">
    <source>
        <dbReference type="ARBA" id="ARBA00022827"/>
    </source>
</evidence>
<dbReference type="InterPro" id="IPR006089">
    <property type="entry name" value="Acyl-CoA_DH_CS"/>
</dbReference>
<dbReference type="AlphaFoldDB" id="A0A0C1ZUN8"/>
<dbReference type="EC" id="1.3.8.10" evidence="6"/>
<reference evidence="12 13" key="1">
    <citation type="submission" date="2014-12" db="EMBL/GenBank/DDBJ databases">
        <title>Genome assembly of Enhygromyxa salina DSM 15201.</title>
        <authorList>
            <person name="Sharma G."/>
            <person name="Subramanian S."/>
        </authorList>
    </citation>
    <scope>NUCLEOTIDE SEQUENCE [LARGE SCALE GENOMIC DNA]</scope>
    <source>
        <strain evidence="12 13">DSM 15201</strain>
    </source>
</reference>
<dbReference type="CDD" id="cd01158">
    <property type="entry name" value="SCAD_SBCAD"/>
    <property type="match status" value="1"/>
</dbReference>
<keyword evidence="3 8" id="KW-0285">Flavoprotein</keyword>
<name>A0A0C1ZUN8_9BACT</name>
<evidence type="ECO:0000313" key="12">
    <source>
        <dbReference type="EMBL" id="KIG14753.1"/>
    </source>
</evidence>
<evidence type="ECO:0000256" key="5">
    <source>
        <dbReference type="ARBA" id="ARBA00023002"/>
    </source>
</evidence>
<dbReference type="InterPro" id="IPR037069">
    <property type="entry name" value="AcylCoA_DH/ox_N_sf"/>
</dbReference>
<accession>A0A0C1ZUN8</accession>
<dbReference type="InterPro" id="IPR009075">
    <property type="entry name" value="AcylCo_DH/oxidase_C"/>
</dbReference>
<dbReference type="Pfam" id="PF02770">
    <property type="entry name" value="Acyl-CoA_dh_M"/>
    <property type="match status" value="1"/>
</dbReference>
<dbReference type="FunFam" id="1.20.140.10:FF:000004">
    <property type="entry name" value="Acyl-CoA dehydrogenase FadE25"/>
    <property type="match status" value="1"/>
</dbReference>
<dbReference type="PANTHER" id="PTHR43884">
    <property type="entry name" value="ACYL-COA DEHYDROGENASE"/>
    <property type="match status" value="1"/>
</dbReference>
<feature type="domain" description="Acyl-CoA dehydrogenase/oxidase C-terminal" evidence="9">
    <location>
        <begin position="229"/>
        <end position="377"/>
    </location>
</feature>
<dbReference type="RefSeq" id="WP_052552935.1">
    <property type="nucleotide sequence ID" value="NZ_JMCC02000066.1"/>
</dbReference>
<dbReference type="GO" id="GO:0003995">
    <property type="term" value="F:acyl-CoA dehydrogenase activity"/>
    <property type="evidence" value="ECO:0007669"/>
    <property type="project" value="InterPro"/>
</dbReference>
<dbReference type="SUPFAM" id="SSF56645">
    <property type="entry name" value="Acyl-CoA dehydrogenase NM domain-like"/>
    <property type="match status" value="1"/>
</dbReference>
<dbReference type="Proteomes" id="UP000031599">
    <property type="component" value="Unassembled WGS sequence"/>
</dbReference>
<evidence type="ECO:0000256" key="7">
    <source>
        <dbReference type="ARBA" id="ARBA00072305"/>
    </source>
</evidence>
<evidence type="ECO:0000259" key="10">
    <source>
        <dbReference type="Pfam" id="PF02770"/>
    </source>
</evidence>
<dbReference type="Pfam" id="PF00441">
    <property type="entry name" value="Acyl-CoA_dh_1"/>
    <property type="match status" value="1"/>
</dbReference>
<dbReference type="FunFam" id="2.40.110.10:FF:000001">
    <property type="entry name" value="Acyl-CoA dehydrogenase, mitochondrial"/>
    <property type="match status" value="1"/>
</dbReference>
<organism evidence="12 13">
    <name type="scientific">Enhygromyxa salina</name>
    <dbReference type="NCBI Taxonomy" id="215803"/>
    <lineage>
        <taxon>Bacteria</taxon>
        <taxon>Pseudomonadati</taxon>
        <taxon>Myxococcota</taxon>
        <taxon>Polyangia</taxon>
        <taxon>Nannocystales</taxon>
        <taxon>Nannocystaceae</taxon>
        <taxon>Enhygromyxa</taxon>
    </lineage>
</organism>
<feature type="domain" description="Acyl-CoA dehydrogenase/oxidase N-terminal" evidence="11">
    <location>
        <begin position="6"/>
        <end position="118"/>
    </location>
</feature>
<keyword evidence="5 8" id="KW-0560">Oxidoreductase</keyword>
<evidence type="ECO:0000256" key="8">
    <source>
        <dbReference type="RuleBase" id="RU362125"/>
    </source>
</evidence>
<evidence type="ECO:0000313" key="13">
    <source>
        <dbReference type="Proteomes" id="UP000031599"/>
    </source>
</evidence>
<dbReference type="Gene3D" id="2.40.110.10">
    <property type="entry name" value="Butyryl-CoA Dehydrogenase, subunit A, domain 2"/>
    <property type="match status" value="1"/>
</dbReference>
<dbReference type="PROSITE" id="PS00073">
    <property type="entry name" value="ACYL_COA_DH_2"/>
    <property type="match status" value="1"/>
</dbReference>
<evidence type="ECO:0000256" key="2">
    <source>
        <dbReference type="ARBA" id="ARBA00009347"/>
    </source>
</evidence>
<dbReference type="Gene3D" id="1.10.540.10">
    <property type="entry name" value="Acyl-CoA dehydrogenase/oxidase, N-terminal domain"/>
    <property type="match status" value="1"/>
</dbReference>
<evidence type="ECO:0000256" key="3">
    <source>
        <dbReference type="ARBA" id="ARBA00022630"/>
    </source>
</evidence>
<evidence type="ECO:0000256" key="6">
    <source>
        <dbReference type="ARBA" id="ARBA00066362"/>
    </source>
</evidence>
<protein>
    <recommendedName>
        <fullName evidence="7">Cyclohex-1-ene-1-carbonyl-CoA dehydrogenase</fullName>
        <ecNumber evidence="6">1.3.8.10</ecNumber>
    </recommendedName>
</protein>
<comment type="caution">
    <text evidence="12">The sequence shown here is derived from an EMBL/GenBank/DDBJ whole genome shotgun (WGS) entry which is preliminary data.</text>
</comment>
<sequence length="382" mass="41168">MNFELTEEHEAIRRTAREFAARSVAPIAAEIDKHARFPKELVDEMGELGLLGIEVEPEWDGAGLDPLAYVIAMEEISAACASTGVIMSVNNSLVCDPLRKWANDAQKDKWLRPLATGEKLGCFMLSEPEAGSDAAAQTTVATPSGDGFVINGVKNWITNGPQADVGILMCMTDREKGHRGISSFIIDMNAEGVTRGPKDDKLGIRASHSCQIFFTDHQVSGEQLLGKVGDGFKVAMSTLDCGRIGIAAQALGIARGAFEAATRYATERKTFGKAIANHQAISFMIADMATEIDAARLLTYRAASLKAAGKRHTTESAMAKLMASEVANKVAKNAVQIFGGNGYVTEYPAERYYRDAKITEIYEGTSEIQRVVIASNIIRGLA</sequence>
<dbReference type="GO" id="GO:0033539">
    <property type="term" value="P:fatty acid beta-oxidation using acyl-CoA dehydrogenase"/>
    <property type="evidence" value="ECO:0007669"/>
    <property type="project" value="TreeGrafter"/>
</dbReference>
<dbReference type="InterPro" id="IPR036250">
    <property type="entry name" value="AcylCo_DH-like_C"/>
</dbReference>
<dbReference type="InterPro" id="IPR046373">
    <property type="entry name" value="Acyl-CoA_Oxase/DH_mid-dom_sf"/>
</dbReference>
<dbReference type="FunFam" id="1.10.540.10:FF:000002">
    <property type="entry name" value="Acyl-CoA dehydrogenase FadE19"/>
    <property type="match status" value="1"/>
</dbReference>
<dbReference type="GO" id="GO:0046359">
    <property type="term" value="P:butyrate catabolic process"/>
    <property type="evidence" value="ECO:0007669"/>
    <property type="project" value="TreeGrafter"/>
</dbReference>
<dbReference type="InterPro" id="IPR006091">
    <property type="entry name" value="Acyl-CoA_Oxase/DH_mid-dom"/>
</dbReference>
<dbReference type="PIRSF" id="PIRSF016578">
    <property type="entry name" value="HsaA"/>
    <property type="match status" value="1"/>
</dbReference>
<dbReference type="GO" id="GO:0050660">
    <property type="term" value="F:flavin adenine dinucleotide binding"/>
    <property type="evidence" value="ECO:0007669"/>
    <property type="project" value="InterPro"/>
</dbReference>
<evidence type="ECO:0000259" key="9">
    <source>
        <dbReference type="Pfam" id="PF00441"/>
    </source>
</evidence>
<evidence type="ECO:0000259" key="11">
    <source>
        <dbReference type="Pfam" id="PF02771"/>
    </source>
</evidence>
<dbReference type="Gene3D" id="1.20.140.10">
    <property type="entry name" value="Butyryl-CoA Dehydrogenase, subunit A, domain 3"/>
    <property type="match status" value="1"/>
</dbReference>
<evidence type="ECO:0000256" key="1">
    <source>
        <dbReference type="ARBA" id="ARBA00001974"/>
    </source>
</evidence>
<dbReference type="Pfam" id="PF02771">
    <property type="entry name" value="Acyl-CoA_dh_N"/>
    <property type="match status" value="1"/>
</dbReference>
<dbReference type="PANTHER" id="PTHR43884:SF12">
    <property type="entry name" value="ISOVALERYL-COA DEHYDROGENASE, MITOCHONDRIAL-RELATED"/>
    <property type="match status" value="1"/>
</dbReference>
<keyword evidence="4 8" id="KW-0274">FAD</keyword>
<comment type="similarity">
    <text evidence="2 8">Belongs to the acyl-CoA dehydrogenase family.</text>
</comment>
<dbReference type="InterPro" id="IPR013786">
    <property type="entry name" value="AcylCoA_DH/ox_N"/>
</dbReference>
<feature type="domain" description="Acyl-CoA oxidase/dehydrogenase middle" evidence="10">
    <location>
        <begin position="122"/>
        <end position="216"/>
    </location>
</feature>